<accession>A0ABW5E046</accession>
<keyword evidence="2" id="KW-1185">Reference proteome</keyword>
<comment type="caution">
    <text evidence="1">The sequence shown here is derived from an EMBL/GenBank/DDBJ whole genome shotgun (WGS) entry which is preliminary data.</text>
</comment>
<sequence length="510" mass="59239">MKFTKVIRSISTKNDLKRFCSAYVVDHRNLQEEEILPALEKTAPQYFYPDNVRKAWRECRLHKEQDIRLISWIMLTHVLLNKDDFMSPLAETDQEVLEWERLVIDAANENPTPSNGTSAKNLDLFRFVLETAWDQDNDITPDEQNLISNLRKRLNITEFEYRIIEADLGKFPQIGNEVHLRSHIDTARKHLQSAGFLTIVRDDDSNDFDVIPEEIAACLRQILDIEIRQHGYQELLKYKAVKKKSYCIKTLEKIGCKPKGSETLEELRDLILHRVKPSQLLGGTSPRDGLAHEVIVDWCRNLNLQVSGTKSEAIERIINFYDNLKQRDDEVEDERTHWYQEYLKFASRDHAYLRAQQLIEKDIEIERKFEEATKYLFEFKLGHRPLKQVGSEHADGVLSHGDGLILWDNKSKESPVHLADHIKQFDRYIDASEKRVNAFLVIGPSFTTESAAIAMRFFVEKQTIITLITAEELKTLAETWEKKGDEKSRGSFPLGFLIQQGRFNPELVNG</sequence>
<organism evidence="1 2">
    <name type="scientific">Rubritalea spongiae</name>
    <dbReference type="NCBI Taxonomy" id="430797"/>
    <lineage>
        <taxon>Bacteria</taxon>
        <taxon>Pseudomonadati</taxon>
        <taxon>Verrucomicrobiota</taxon>
        <taxon>Verrucomicrobiia</taxon>
        <taxon>Verrucomicrobiales</taxon>
        <taxon>Rubritaleaceae</taxon>
        <taxon>Rubritalea</taxon>
    </lineage>
</organism>
<proteinExistence type="predicted"/>
<evidence type="ECO:0000313" key="2">
    <source>
        <dbReference type="Proteomes" id="UP001597297"/>
    </source>
</evidence>
<evidence type="ECO:0000313" key="1">
    <source>
        <dbReference type="EMBL" id="MFD2275739.1"/>
    </source>
</evidence>
<dbReference type="EMBL" id="JBHUJC010000012">
    <property type="protein sequence ID" value="MFD2275739.1"/>
    <property type="molecule type" value="Genomic_DNA"/>
</dbReference>
<name>A0ABW5E046_9BACT</name>
<dbReference type="RefSeq" id="WP_377094269.1">
    <property type="nucleotide sequence ID" value="NZ_JBHSJM010000001.1"/>
</dbReference>
<gene>
    <name evidence="1" type="ORF">ACFSQZ_04590</name>
</gene>
<evidence type="ECO:0008006" key="3">
    <source>
        <dbReference type="Google" id="ProtNLM"/>
    </source>
</evidence>
<dbReference type="Proteomes" id="UP001597297">
    <property type="component" value="Unassembled WGS sequence"/>
</dbReference>
<protein>
    <recommendedName>
        <fullName evidence="3">SAP domain-containing protein</fullName>
    </recommendedName>
</protein>
<reference evidence="2" key="1">
    <citation type="journal article" date="2019" name="Int. J. Syst. Evol. Microbiol.">
        <title>The Global Catalogue of Microorganisms (GCM) 10K type strain sequencing project: providing services to taxonomists for standard genome sequencing and annotation.</title>
        <authorList>
            <consortium name="The Broad Institute Genomics Platform"/>
            <consortium name="The Broad Institute Genome Sequencing Center for Infectious Disease"/>
            <person name="Wu L."/>
            <person name="Ma J."/>
        </authorList>
    </citation>
    <scope>NUCLEOTIDE SEQUENCE [LARGE SCALE GENOMIC DNA]</scope>
    <source>
        <strain evidence="2">JCM 16545</strain>
    </source>
</reference>